<evidence type="ECO:0000259" key="4">
    <source>
        <dbReference type="PROSITE" id="PS50956"/>
    </source>
</evidence>
<proteinExistence type="predicted"/>
<dbReference type="EMBL" id="JAGDYL010000011">
    <property type="protein sequence ID" value="MBO1805282.1"/>
    <property type="molecule type" value="Genomic_DNA"/>
</dbReference>
<sequence length="313" mass="34065">MQEEKRRGQNRDIDLDTLDGQIIRALQQDGRASIRDLAASFGATRELVSHRLRLLTEHEGLRVVAALDPGFAGHHVLTHSMVLVDGPVGPVAERLAELPDAVFVSMVSGAFPLVFESRHGSVEELHESLDWVRGLPGVQRVRVTTYSEILKGFFVSPERRQISLDSIDYALIAILQRDGRTSYRALAEAVHLSASSARARVHRLIDAGVIRISAIKSGGISRNRLAIGIGITARGGTEPIGRYLAVSPAIDFAARSHGNYDFVATLVGASSSTLLTVIDELRTIPEVGAIESWAHFDIVKEDYARTLGRVLGP</sequence>
<organism evidence="5 6">
    <name type="scientific">Leucobacter ruminantium</name>
    <dbReference type="NCBI Taxonomy" id="1289170"/>
    <lineage>
        <taxon>Bacteria</taxon>
        <taxon>Bacillati</taxon>
        <taxon>Actinomycetota</taxon>
        <taxon>Actinomycetes</taxon>
        <taxon>Micrococcales</taxon>
        <taxon>Microbacteriaceae</taxon>
        <taxon>Leucobacter</taxon>
    </lineage>
</organism>
<dbReference type="InterPro" id="IPR011008">
    <property type="entry name" value="Dimeric_a/b-barrel"/>
</dbReference>
<dbReference type="SUPFAM" id="SSF46785">
    <property type="entry name" value="Winged helix' DNA-binding domain"/>
    <property type="match status" value="2"/>
</dbReference>
<dbReference type="InterPro" id="IPR036390">
    <property type="entry name" value="WH_DNA-bd_sf"/>
</dbReference>
<keyword evidence="1" id="KW-0805">Transcription regulation</keyword>
<dbReference type="PRINTS" id="PR00033">
    <property type="entry name" value="HTHASNC"/>
</dbReference>
<dbReference type="PROSITE" id="PS50956">
    <property type="entry name" value="HTH_ASNC_2"/>
    <property type="match status" value="1"/>
</dbReference>
<evidence type="ECO:0000313" key="6">
    <source>
        <dbReference type="Proteomes" id="UP000664398"/>
    </source>
</evidence>
<evidence type="ECO:0000256" key="3">
    <source>
        <dbReference type="ARBA" id="ARBA00023163"/>
    </source>
</evidence>
<dbReference type="PANTHER" id="PTHR30154">
    <property type="entry name" value="LEUCINE-RESPONSIVE REGULATORY PROTEIN"/>
    <property type="match status" value="1"/>
</dbReference>
<evidence type="ECO:0000313" key="5">
    <source>
        <dbReference type="EMBL" id="MBO1805282.1"/>
    </source>
</evidence>
<keyword evidence="6" id="KW-1185">Reference proteome</keyword>
<dbReference type="RefSeq" id="WP_208045761.1">
    <property type="nucleotide sequence ID" value="NZ_JAGDYL010000011.1"/>
</dbReference>
<protein>
    <submittedName>
        <fullName evidence="5">Lrp/AsnC family transcriptional regulator</fullName>
    </submittedName>
</protein>
<keyword evidence="3" id="KW-0804">Transcription</keyword>
<dbReference type="GO" id="GO:0043200">
    <property type="term" value="P:response to amino acid"/>
    <property type="evidence" value="ECO:0007669"/>
    <property type="project" value="TreeGrafter"/>
</dbReference>
<reference evidence="5" key="1">
    <citation type="submission" date="2021-03" db="EMBL/GenBank/DDBJ databases">
        <title>Leucobacter chromiisoli sp. nov., isolated from chromium-containing soil of chemical plant.</title>
        <authorList>
            <person name="Xu Z."/>
        </authorList>
    </citation>
    <scope>NUCLEOTIDE SEQUENCE</scope>
    <source>
        <strain evidence="5">A2</strain>
    </source>
</reference>
<evidence type="ECO:0000256" key="2">
    <source>
        <dbReference type="ARBA" id="ARBA00023125"/>
    </source>
</evidence>
<accession>A0A939RWQ3</accession>
<comment type="caution">
    <text evidence="5">The sequence shown here is derived from an EMBL/GenBank/DDBJ whole genome shotgun (WGS) entry which is preliminary data.</text>
</comment>
<evidence type="ECO:0000256" key="1">
    <source>
        <dbReference type="ARBA" id="ARBA00023015"/>
    </source>
</evidence>
<dbReference type="AlphaFoldDB" id="A0A939RWQ3"/>
<dbReference type="GO" id="GO:0043565">
    <property type="term" value="F:sequence-specific DNA binding"/>
    <property type="evidence" value="ECO:0007669"/>
    <property type="project" value="InterPro"/>
</dbReference>
<dbReference type="InterPro" id="IPR019888">
    <property type="entry name" value="Tscrpt_reg_AsnC-like"/>
</dbReference>
<dbReference type="Proteomes" id="UP000664398">
    <property type="component" value="Unassembled WGS sequence"/>
</dbReference>
<dbReference type="Pfam" id="PF13404">
    <property type="entry name" value="HTH_AsnC-type"/>
    <property type="match status" value="2"/>
</dbReference>
<dbReference type="SMART" id="SM00344">
    <property type="entry name" value="HTH_ASNC"/>
    <property type="match status" value="2"/>
</dbReference>
<name>A0A939RWQ3_9MICO</name>
<dbReference type="PANTHER" id="PTHR30154:SF34">
    <property type="entry name" value="TRANSCRIPTIONAL REGULATOR AZLB"/>
    <property type="match status" value="1"/>
</dbReference>
<dbReference type="Gene3D" id="3.30.70.920">
    <property type="match status" value="2"/>
</dbReference>
<dbReference type="InterPro" id="IPR000485">
    <property type="entry name" value="AsnC-type_HTH_dom"/>
</dbReference>
<keyword evidence="2" id="KW-0238">DNA-binding</keyword>
<gene>
    <name evidence="5" type="ORF">J4H91_08120</name>
</gene>
<dbReference type="Gene3D" id="1.10.10.10">
    <property type="entry name" value="Winged helix-like DNA-binding domain superfamily/Winged helix DNA-binding domain"/>
    <property type="match status" value="2"/>
</dbReference>
<dbReference type="GO" id="GO:0005829">
    <property type="term" value="C:cytosol"/>
    <property type="evidence" value="ECO:0007669"/>
    <property type="project" value="TreeGrafter"/>
</dbReference>
<dbReference type="SUPFAM" id="SSF54909">
    <property type="entry name" value="Dimeric alpha+beta barrel"/>
    <property type="match status" value="2"/>
</dbReference>
<feature type="domain" description="HTH asnC-type" evidence="4">
    <location>
        <begin position="164"/>
        <end position="232"/>
    </location>
</feature>
<dbReference type="InterPro" id="IPR036388">
    <property type="entry name" value="WH-like_DNA-bd_sf"/>
</dbReference>